<dbReference type="Gene3D" id="3.30.2010.10">
    <property type="entry name" value="Metalloproteases ('zincins'), catalytic domain"/>
    <property type="match status" value="1"/>
</dbReference>
<accession>A0A932CQC5</accession>
<feature type="domain" description="YgjP-like metallopeptidase" evidence="1">
    <location>
        <begin position="21"/>
        <end position="224"/>
    </location>
</feature>
<evidence type="ECO:0000313" key="3">
    <source>
        <dbReference type="Proteomes" id="UP000769766"/>
    </source>
</evidence>
<dbReference type="AlphaFoldDB" id="A0A932CQC5"/>
<dbReference type="PANTHER" id="PTHR30399:SF1">
    <property type="entry name" value="UTP PYROPHOSPHATASE"/>
    <property type="match status" value="1"/>
</dbReference>
<organism evidence="2 3">
    <name type="scientific">Tectimicrobiota bacterium</name>
    <dbReference type="NCBI Taxonomy" id="2528274"/>
    <lineage>
        <taxon>Bacteria</taxon>
        <taxon>Pseudomonadati</taxon>
        <taxon>Nitrospinota/Tectimicrobiota group</taxon>
        <taxon>Candidatus Tectimicrobiota</taxon>
    </lineage>
</organism>
<dbReference type="EMBL" id="JACPRF010000330">
    <property type="protein sequence ID" value="MBI2877354.1"/>
    <property type="molecule type" value="Genomic_DNA"/>
</dbReference>
<dbReference type="Proteomes" id="UP000769766">
    <property type="component" value="Unassembled WGS sequence"/>
</dbReference>
<evidence type="ECO:0000313" key="2">
    <source>
        <dbReference type="EMBL" id="MBI2877354.1"/>
    </source>
</evidence>
<dbReference type="InterPro" id="IPR053136">
    <property type="entry name" value="UTP_pyrophosphatase-like"/>
</dbReference>
<proteinExistence type="predicted"/>
<comment type="caution">
    <text evidence="2">The sequence shown here is derived from an EMBL/GenBank/DDBJ whole genome shotgun (WGS) entry which is preliminary data.</text>
</comment>
<evidence type="ECO:0000259" key="1">
    <source>
        <dbReference type="Pfam" id="PF01863"/>
    </source>
</evidence>
<dbReference type="InterPro" id="IPR002725">
    <property type="entry name" value="YgjP-like_metallopeptidase"/>
</dbReference>
<sequence>MRETLEVGGLTFEVRRSPRRKTLGLTVDRGAELVIQAPEAAGEDELARWAQSRLVWVYRKLALKEALAPRVREPEFVTGESFRYLGRTYRLTVTAHQEEPLQFDGQRFSLRSDARASATDHFRRWYITVGREWIAGRAGLIARKTGAAPSRIEVGDLGFRWGSCGKNRVVFFNWRLLQLPVRLADYVIAHELGHLLEPHHGPAFRGLLDRSMPDWKEREEELRTQAQGIYWCHAMILR</sequence>
<dbReference type="CDD" id="cd07344">
    <property type="entry name" value="M48_yhfN_like"/>
    <property type="match status" value="1"/>
</dbReference>
<name>A0A932CQC5_UNCTE</name>
<dbReference type="Pfam" id="PF01863">
    <property type="entry name" value="YgjP-like"/>
    <property type="match status" value="1"/>
</dbReference>
<gene>
    <name evidence="2" type="ORF">HYY20_10775</name>
</gene>
<dbReference type="PANTHER" id="PTHR30399">
    <property type="entry name" value="UNCHARACTERIZED PROTEIN YGJP"/>
    <property type="match status" value="1"/>
</dbReference>
<reference evidence="2" key="1">
    <citation type="submission" date="2020-07" db="EMBL/GenBank/DDBJ databases">
        <title>Huge and variable diversity of episymbiotic CPR bacteria and DPANN archaea in groundwater ecosystems.</title>
        <authorList>
            <person name="He C.Y."/>
            <person name="Keren R."/>
            <person name="Whittaker M."/>
            <person name="Farag I.F."/>
            <person name="Doudna J."/>
            <person name="Cate J.H.D."/>
            <person name="Banfield J.F."/>
        </authorList>
    </citation>
    <scope>NUCLEOTIDE SEQUENCE</scope>
    <source>
        <strain evidence="2">NC_groundwater_672_Ag_B-0.1um_62_36</strain>
    </source>
</reference>
<protein>
    <submittedName>
        <fullName evidence="2">M48 family metallopeptidase</fullName>
    </submittedName>
</protein>